<feature type="compositionally biased region" description="Basic and acidic residues" evidence="13">
    <location>
        <begin position="128"/>
        <end position="137"/>
    </location>
</feature>
<comment type="subcellular location">
    <subcellularLocation>
        <location evidence="1">Cell junction</location>
        <location evidence="1">Tight junction</location>
    </subcellularLocation>
    <subcellularLocation>
        <location evidence="2">Cell membrane</location>
        <topology evidence="2">Multi-pass membrane protein</topology>
    </subcellularLocation>
</comment>
<comment type="similarity">
    <text evidence="3 12">Belongs to the ELL/occludin family.</text>
</comment>
<evidence type="ECO:0000256" key="3">
    <source>
        <dbReference type="ARBA" id="ARBA00009171"/>
    </source>
</evidence>
<evidence type="ECO:0000259" key="16">
    <source>
        <dbReference type="PROSITE" id="PS51980"/>
    </source>
</evidence>
<dbReference type="SUPFAM" id="SSF144292">
    <property type="entry name" value="occludin/ELL-like"/>
    <property type="match status" value="1"/>
</dbReference>
<keyword evidence="9" id="KW-0175">Coiled coil</keyword>
<feature type="region of interest" description="Disordered" evidence="13">
    <location>
        <begin position="128"/>
        <end position="155"/>
    </location>
</feature>
<evidence type="ECO:0000256" key="5">
    <source>
        <dbReference type="ARBA" id="ARBA00022475"/>
    </source>
</evidence>
<evidence type="ECO:0000259" key="15">
    <source>
        <dbReference type="PROSITE" id="PS51225"/>
    </source>
</evidence>
<dbReference type="Pfam" id="PF07303">
    <property type="entry name" value="Occludin_ELL"/>
    <property type="match status" value="1"/>
</dbReference>
<dbReference type="AlphaFoldDB" id="A0A8T2KEA8"/>
<evidence type="ECO:0000256" key="11">
    <source>
        <dbReference type="PROSITE-ProRule" id="PRU00581"/>
    </source>
</evidence>
<keyword evidence="4" id="KW-0796">Tight junction</keyword>
<dbReference type="GO" id="GO:0016324">
    <property type="term" value="C:apical plasma membrane"/>
    <property type="evidence" value="ECO:0007669"/>
    <property type="project" value="TreeGrafter"/>
</dbReference>
<feature type="transmembrane region" description="Helical" evidence="14">
    <location>
        <begin position="279"/>
        <end position="300"/>
    </location>
</feature>
<dbReference type="InterPro" id="IPR008253">
    <property type="entry name" value="Marvel"/>
</dbReference>
<dbReference type="InterPro" id="IPR010844">
    <property type="entry name" value="Occludin_ELL"/>
</dbReference>
<evidence type="ECO:0000256" key="1">
    <source>
        <dbReference type="ARBA" id="ARBA00004435"/>
    </source>
</evidence>
<evidence type="ECO:0000256" key="6">
    <source>
        <dbReference type="ARBA" id="ARBA00022692"/>
    </source>
</evidence>
<evidence type="ECO:0000256" key="7">
    <source>
        <dbReference type="ARBA" id="ARBA00022949"/>
    </source>
</evidence>
<protein>
    <submittedName>
        <fullName evidence="17">Uncharacterized protein</fullName>
    </submittedName>
</protein>
<dbReference type="GO" id="GO:0070830">
    <property type="term" value="P:bicellular tight junction assembly"/>
    <property type="evidence" value="ECO:0007669"/>
    <property type="project" value="TreeGrafter"/>
</dbReference>
<dbReference type="PROSITE" id="PS51225">
    <property type="entry name" value="MARVEL"/>
    <property type="match status" value="1"/>
</dbReference>
<keyword evidence="18" id="KW-1185">Reference proteome</keyword>
<dbReference type="GO" id="GO:0005923">
    <property type="term" value="C:bicellular tight junction"/>
    <property type="evidence" value="ECO:0007669"/>
    <property type="project" value="UniProtKB-SubCell"/>
</dbReference>
<feature type="domain" description="MARVEL" evidence="15">
    <location>
        <begin position="185"/>
        <end position="355"/>
    </location>
</feature>
<dbReference type="Pfam" id="PF01284">
    <property type="entry name" value="MARVEL"/>
    <property type="match status" value="1"/>
</dbReference>
<evidence type="ECO:0000256" key="10">
    <source>
        <dbReference type="ARBA" id="ARBA00023136"/>
    </source>
</evidence>
<dbReference type="EMBL" id="JAACNH010000001">
    <property type="protein sequence ID" value="KAG8454673.1"/>
    <property type="molecule type" value="Genomic_DNA"/>
</dbReference>
<evidence type="ECO:0000256" key="13">
    <source>
        <dbReference type="SAM" id="MobiDB-lite"/>
    </source>
</evidence>
<dbReference type="PANTHER" id="PTHR23288:SF41">
    <property type="entry name" value="OCCLUDIN_ELL DOMAIN-CONTAINING PROTEIN 1 ISOFORM X1"/>
    <property type="match status" value="1"/>
</dbReference>
<evidence type="ECO:0000256" key="14">
    <source>
        <dbReference type="SAM" id="Phobius"/>
    </source>
</evidence>
<proteinExistence type="inferred from homology"/>
<keyword evidence="10 11" id="KW-0472">Membrane</keyword>
<keyword evidence="7" id="KW-0965">Cell junction</keyword>
<dbReference type="Gene3D" id="6.10.140.340">
    <property type="match status" value="1"/>
</dbReference>
<dbReference type="GO" id="GO:0031410">
    <property type="term" value="C:cytoplasmic vesicle"/>
    <property type="evidence" value="ECO:0007669"/>
    <property type="project" value="TreeGrafter"/>
</dbReference>
<evidence type="ECO:0000256" key="4">
    <source>
        <dbReference type="ARBA" id="ARBA00022427"/>
    </source>
</evidence>
<reference evidence="17" key="1">
    <citation type="thesis" date="2020" institute="ProQuest LLC" country="789 East Eisenhower Parkway, Ann Arbor, MI, USA">
        <title>Comparative Genomics and Chromosome Evolution.</title>
        <authorList>
            <person name="Mudd A.B."/>
        </authorList>
    </citation>
    <scope>NUCLEOTIDE SEQUENCE</scope>
    <source>
        <strain evidence="17">Female2</strain>
        <tissue evidence="17">Blood</tissue>
    </source>
</reference>
<sequence length="538" mass="62459">MTDMSSLPWLMEKEKNKKTVVWPEEHSDMFHKGGSRFSDEKTNWGDTPSFSFDYYDKDTPRVGENAGKQHDFELLSNPDLKPVRRFLPDSFKRFFRRSRTKEEPVRLKTLESEKNFPFTPLLDISRDSTTEEKKDLQTKSSSSLNSSQELTVGKPTDSFRRKSAVSTCYEEKVEAYTLKYSYMKSWPGLLRIMAGVQLLLGGMTFACTCAYIQKDYQWYNLFGTELQRTLPGGYSYYGPMTPFVMVVTSLVWLTTLILLGLGVTMYYKTILLDSHWWPLTEFGINIIMFLLYMAAGIAYVNDINRGGLCYSVLAVNPLMVAFCRVEGGQVAAIAFLFFNMFLYMASSFVCLKMWRHEQTRRTTEKVQRVDRPKRIVFQDEVEHFQDTKGNVTKTITFSEKGSDTGGLNQSIPFGHRPKPRVIPDYVLKYPEIHNSEERESYKAVFNDQYAEYKELQGEMKAALAKFKELDIMMNKLTSGPQYKMAPERIQSIAQKYDQKKKDPTFIEKRERCIYLKGKLSHIKKQIQLFDLKEGTVYF</sequence>
<dbReference type="InterPro" id="IPR031176">
    <property type="entry name" value="ELL/occludin"/>
</dbReference>
<organism evidence="17 18">
    <name type="scientific">Hymenochirus boettgeri</name>
    <name type="common">Congo dwarf clawed frog</name>
    <dbReference type="NCBI Taxonomy" id="247094"/>
    <lineage>
        <taxon>Eukaryota</taxon>
        <taxon>Metazoa</taxon>
        <taxon>Chordata</taxon>
        <taxon>Craniata</taxon>
        <taxon>Vertebrata</taxon>
        <taxon>Euteleostomi</taxon>
        <taxon>Amphibia</taxon>
        <taxon>Batrachia</taxon>
        <taxon>Anura</taxon>
        <taxon>Pipoidea</taxon>
        <taxon>Pipidae</taxon>
        <taxon>Pipinae</taxon>
        <taxon>Hymenochirus</taxon>
    </lineage>
</organism>
<evidence type="ECO:0000313" key="18">
    <source>
        <dbReference type="Proteomes" id="UP000812440"/>
    </source>
</evidence>
<evidence type="ECO:0000256" key="9">
    <source>
        <dbReference type="ARBA" id="ARBA00023054"/>
    </source>
</evidence>
<evidence type="ECO:0000256" key="8">
    <source>
        <dbReference type="ARBA" id="ARBA00022989"/>
    </source>
</evidence>
<dbReference type="Proteomes" id="UP000812440">
    <property type="component" value="Chromosome 1"/>
</dbReference>
<evidence type="ECO:0000256" key="12">
    <source>
        <dbReference type="PROSITE-ProRule" id="PRU01324"/>
    </source>
</evidence>
<feature type="transmembrane region" description="Helical" evidence="14">
    <location>
        <begin position="243"/>
        <end position="267"/>
    </location>
</feature>
<dbReference type="PROSITE" id="PS51980">
    <property type="entry name" value="OCEL"/>
    <property type="match status" value="1"/>
</dbReference>
<dbReference type="OrthoDB" id="6284217at2759"/>
<dbReference type="PANTHER" id="PTHR23288">
    <property type="entry name" value="OCCLUDIN AND RNA POLYMERASE II ELONGATION FACTOR ELL"/>
    <property type="match status" value="1"/>
</dbReference>
<evidence type="ECO:0000313" key="17">
    <source>
        <dbReference type="EMBL" id="KAG8454673.1"/>
    </source>
</evidence>
<feature type="transmembrane region" description="Helical" evidence="14">
    <location>
        <begin position="189"/>
        <end position="213"/>
    </location>
</feature>
<evidence type="ECO:0000256" key="2">
    <source>
        <dbReference type="ARBA" id="ARBA00004651"/>
    </source>
</evidence>
<feature type="transmembrane region" description="Helical" evidence="14">
    <location>
        <begin position="330"/>
        <end position="351"/>
    </location>
</feature>
<keyword evidence="5" id="KW-1003">Cell membrane</keyword>
<accession>A0A8T2KEA8</accession>
<keyword evidence="6 11" id="KW-0812">Transmembrane</keyword>
<feature type="domain" description="OCEL" evidence="16">
    <location>
        <begin position="423"/>
        <end position="534"/>
    </location>
</feature>
<keyword evidence="8 14" id="KW-1133">Transmembrane helix</keyword>
<gene>
    <name evidence="17" type="ORF">GDO86_001046</name>
</gene>
<name>A0A8T2KEA8_9PIPI</name>
<comment type="caution">
    <text evidence="17">The sequence shown here is derived from an EMBL/GenBank/DDBJ whole genome shotgun (WGS) entry which is preliminary data.</text>
</comment>